<proteinExistence type="predicted"/>
<dbReference type="Proteomes" id="UP001598251">
    <property type="component" value="Unassembled WGS sequence"/>
</dbReference>
<protein>
    <submittedName>
        <fullName evidence="2">Conjugal transfer protein</fullName>
    </submittedName>
</protein>
<dbReference type="RefSeq" id="WP_382830900.1">
    <property type="nucleotide sequence ID" value="NZ_JBHXLY010000046.1"/>
</dbReference>
<accession>A0ABW6EQK6</accession>
<dbReference type="InterPro" id="IPR035628">
    <property type="entry name" value="TcpC_C"/>
</dbReference>
<reference evidence="2 3" key="1">
    <citation type="submission" date="2024-09" db="EMBL/GenBank/DDBJ databases">
        <title>The Natural Products Discovery Center: Release of the First 8490 Sequenced Strains for Exploring Actinobacteria Biosynthetic Diversity.</title>
        <authorList>
            <person name="Kalkreuter E."/>
            <person name="Kautsar S.A."/>
            <person name="Yang D."/>
            <person name="Bader C.D."/>
            <person name="Teijaro C.N."/>
            <person name="Fluegel L."/>
            <person name="Davis C.M."/>
            <person name="Simpson J.R."/>
            <person name="Lauterbach L."/>
            <person name="Steele A.D."/>
            <person name="Gui C."/>
            <person name="Meng S."/>
            <person name="Li G."/>
            <person name="Viehrig K."/>
            <person name="Ye F."/>
            <person name="Su P."/>
            <person name="Kiefer A.F."/>
            <person name="Nichols A."/>
            <person name="Cepeda A.J."/>
            <person name="Yan W."/>
            <person name="Fan B."/>
            <person name="Jiang Y."/>
            <person name="Adhikari A."/>
            <person name="Zheng C.-J."/>
            <person name="Schuster L."/>
            <person name="Cowan T.M."/>
            <person name="Smanski M.J."/>
            <person name="Chevrette M.G."/>
            <person name="De Carvalho L.P.S."/>
            <person name="Shen B."/>
        </authorList>
    </citation>
    <scope>NUCLEOTIDE SEQUENCE [LARGE SCALE GENOMIC DNA]</scope>
    <source>
        <strain evidence="2 3">NPDC058546</strain>
    </source>
</reference>
<evidence type="ECO:0000313" key="3">
    <source>
        <dbReference type="Proteomes" id="UP001598251"/>
    </source>
</evidence>
<evidence type="ECO:0000256" key="1">
    <source>
        <dbReference type="SAM" id="MobiDB-lite"/>
    </source>
</evidence>
<dbReference type="EMBL" id="JBHXOF010000033">
    <property type="protein sequence ID" value="MFD4217543.1"/>
    <property type="molecule type" value="Genomic_DNA"/>
</dbReference>
<name>A0ABW6EQK6_9ACTN</name>
<comment type="caution">
    <text evidence="2">The sequence shown here is derived from an EMBL/GenBank/DDBJ whole genome shotgun (WGS) entry which is preliminary data.</text>
</comment>
<sequence>MFARRLGRGVLWGVLILAAITGVRSWVVPAKPPAPAPSKVEAAPSYPEAEAQAVASRFARAYLTWDEKKASERAALLASVLPAGADAAMGWDGRGRQEVVAVQPGQVTPGKSGQARVRVDVLARTAEAPSTKQPAQPARWVGLDVPVVETAGRVIVTGRPGLVGIPVTGPKAPDTPIAQTDPELSTRTEASVGKFFAAYAAGDVESVTAPGATVPGLPDGITYEGLTSWSVDAGSGRDRTGTAVVTWTLSGATVEQVYRVELTQVSSADAQRWQVADVRGGSL</sequence>
<organism evidence="2 3">
    <name type="scientific">Streptomyces sindenensis</name>
    <dbReference type="NCBI Taxonomy" id="67363"/>
    <lineage>
        <taxon>Bacteria</taxon>
        <taxon>Bacillati</taxon>
        <taxon>Actinomycetota</taxon>
        <taxon>Actinomycetes</taxon>
        <taxon>Kitasatosporales</taxon>
        <taxon>Streptomycetaceae</taxon>
        <taxon>Streptomyces</taxon>
    </lineage>
</organism>
<keyword evidence="3" id="KW-1185">Reference proteome</keyword>
<evidence type="ECO:0000313" key="2">
    <source>
        <dbReference type="EMBL" id="MFD4217543.1"/>
    </source>
</evidence>
<dbReference type="CDD" id="cd16386">
    <property type="entry name" value="TcpC_N"/>
    <property type="match status" value="1"/>
</dbReference>
<feature type="region of interest" description="Disordered" evidence="1">
    <location>
        <begin position="166"/>
        <end position="186"/>
    </location>
</feature>
<dbReference type="Pfam" id="PF12642">
    <property type="entry name" value="TpcC"/>
    <property type="match status" value="1"/>
</dbReference>
<dbReference type="CDD" id="cd16428">
    <property type="entry name" value="TcpC_C"/>
    <property type="match status" value="1"/>
</dbReference>
<dbReference type="InterPro" id="IPR024735">
    <property type="entry name" value="TcpC"/>
</dbReference>
<dbReference type="Gene3D" id="3.10.450.540">
    <property type="match status" value="1"/>
</dbReference>
<gene>
    <name evidence="2" type="ORF">ACFWSS_32225</name>
</gene>